<keyword evidence="9" id="KW-0812">Transmembrane</keyword>
<keyword evidence="9" id="KW-0472">Membrane</keyword>
<dbReference type="AlphaFoldDB" id="A0A195BAY5"/>
<comment type="similarity">
    <text evidence="3">Belongs to the CTAG/PCC1 family.</text>
</comment>
<dbReference type="EMBL" id="KQ976537">
    <property type="protein sequence ID" value="KYM81354.1"/>
    <property type="molecule type" value="Genomic_DNA"/>
</dbReference>
<evidence type="ECO:0000256" key="3">
    <source>
        <dbReference type="ARBA" id="ARBA00007073"/>
    </source>
</evidence>
<dbReference type="PANTHER" id="PTHR31283:SF5">
    <property type="entry name" value="EKC_KEOPS COMPLEX SUBUNIT LAGE3"/>
    <property type="match status" value="1"/>
</dbReference>
<organism evidence="10 11">
    <name type="scientific">Atta colombica</name>
    <dbReference type="NCBI Taxonomy" id="520822"/>
    <lineage>
        <taxon>Eukaryota</taxon>
        <taxon>Metazoa</taxon>
        <taxon>Ecdysozoa</taxon>
        <taxon>Arthropoda</taxon>
        <taxon>Hexapoda</taxon>
        <taxon>Insecta</taxon>
        <taxon>Pterygota</taxon>
        <taxon>Neoptera</taxon>
        <taxon>Endopterygota</taxon>
        <taxon>Hymenoptera</taxon>
        <taxon>Apocrita</taxon>
        <taxon>Aculeata</taxon>
        <taxon>Formicoidea</taxon>
        <taxon>Formicidae</taxon>
        <taxon>Myrmicinae</taxon>
        <taxon>Atta</taxon>
    </lineage>
</organism>
<proteinExistence type="inferred from homology"/>
<dbReference type="PANTHER" id="PTHR31283">
    <property type="entry name" value="EKC/KEOPS COMPLEX SUBUNIT PCC1 FAMILY MEMBER"/>
    <property type="match status" value="1"/>
</dbReference>
<keyword evidence="11" id="KW-1185">Reference proteome</keyword>
<dbReference type="GO" id="GO:0005737">
    <property type="term" value="C:cytoplasm"/>
    <property type="evidence" value="ECO:0007669"/>
    <property type="project" value="UniProtKB-SubCell"/>
</dbReference>
<evidence type="ECO:0000256" key="1">
    <source>
        <dbReference type="ARBA" id="ARBA00004123"/>
    </source>
</evidence>
<evidence type="ECO:0000313" key="10">
    <source>
        <dbReference type="EMBL" id="KYM81354.1"/>
    </source>
</evidence>
<dbReference type="STRING" id="520822.A0A195BAY5"/>
<dbReference type="FunFam" id="3.30.310.50:FF:000005">
    <property type="entry name" value="L antigen family member 3"/>
    <property type="match status" value="1"/>
</dbReference>
<name>A0A195BAY5_9HYME</name>
<accession>A0A195BAY5</accession>
<protein>
    <recommendedName>
        <fullName evidence="8">L antigen family member 3</fullName>
    </recommendedName>
</protein>
<reference evidence="10 11" key="1">
    <citation type="submission" date="2015-09" db="EMBL/GenBank/DDBJ databases">
        <title>Atta colombica WGS genome.</title>
        <authorList>
            <person name="Nygaard S."/>
            <person name="Hu H."/>
            <person name="Boomsma J."/>
            <person name="Zhang G."/>
        </authorList>
    </citation>
    <scope>NUCLEOTIDE SEQUENCE [LARGE SCALE GENOMIC DNA]</scope>
    <source>
        <strain evidence="10">Treedump-2</strain>
        <tissue evidence="10">Whole body</tissue>
    </source>
</reference>
<dbReference type="Pfam" id="PF09341">
    <property type="entry name" value="Pcc1"/>
    <property type="match status" value="1"/>
</dbReference>
<evidence type="ECO:0000256" key="6">
    <source>
        <dbReference type="ARBA" id="ARBA00023242"/>
    </source>
</evidence>
<keyword evidence="5" id="KW-0819">tRNA processing</keyword>
<keyword evidence="9" id="KW-1133">Transmembrane helix</keyword>
<evidence type="ECO:0000313" key="11">
    <source>
        <dbReference type="Proteomes" id="UP000078540"/>
    </source>
</evidence>
<comment type="subcellular location">
    <subcellularLocation>
        <location evidence="2">Cytoplasm</location>
    </subcellularLocation>
    <subcellularLocation>
        <location evidence="1">Nucleus</location>
    </subcellularLocation>
</comment>
<keyword evidence="6" id="KW-0539">Nucleus</keyword>
<gene>
    <name evidence="10" type="ORF">ALC53_08122</name>
</gene>
<sequence length="121" mass="13953">MSDLKVYPYFTNDLFIIIFTIQFTIFKTLTLYRELSVSFPSTREAEIVYQVLRVDEEPPRSDATKKLTLNNNILEVSFSGKEAKKVRVALTSFFDNLLLVTETIEKFGPPELTYSHYGANN</sequence>
<evidence type="ECO:0000256" key="9">
    <source>
        <dbReference type="SAM" id="Phobius"/>
    </source>
</evidence>
<dbReference type="GO" id="GO:0000408">
    <property type="term" value="C:EKC/KEOPS complex"/>
    <property type="evidence" value="ECO:0007669"/>
    <property type="project" value="TreeGrafter"/>
</dbReference>
<dbReference type="GO" id="GO:0008033">
    <property type="term" value="P:tRNA processing"/>
    <property type="evidence" value="ECO:0007669"/>
    <property type="project" value="UniProtKB-KW"/>
</dbReference>
<dbReference type="GO" id="GO:0070525">
    <property type="term" value="P:tRNA threonylcarbamoyladenosine metabolic process"/>
    <property type="evidence" value="ECO:0007669"/>
    <property type="project" value="TreeGrafter"/>
</dbReference>
<comment type="function">
    <text evidence="7">Component of the EKC/KEOPS complex that is required for the formation of a threonylcarbamoyl group on adenosine at position 37 (t(6)A37) in tRNAs that read codons beginning with adenine. The complex is probably involved in the transfer of the threonylcarbamoyl moiety of threonylcarbamoyl-AMP (TC-AMP) to the N6 group of A37. LAGE3 functions as a dimerization module for the complex.</text>
</comment>
<feature type="transmembrane region" description="Helical" evidence="9">
    <location>
        <begin position="6"/>
        <end position="26"/>
    </location>
</feature>
<evidence type="ECO:0000256" key="5">
    <source>
        <dbReference type="ARBA" id="ARBA00022694"/>
    </source>
</evidence>
<evidence type="ECO:0000256" key="7">
    <source>
        <dbReference type="ARBA" id="ARBA00053047"/>
    </source>
</evidence>
<evidence type="ECO:0000256" key="8">
    <source>
        <dbReference type="ARBA" id="ARBA00076355"/>
    </source>
</evidence>
<dbReference type="InterPro" id="IPR015419">
    <property type="entry name" value="CTAG/Pcc1"/>
</dbReference>
<dbReference type="Gene3D" id="3.30.310.50">
    <property type="entry name" value="Alpha-D-phosphohexomutase, C-terminal domain"/>
    <property type="match status" value="1"/>
</dbReference>
<dbReference type="Proteomes" id="UP000078540">
    <property type="component" value="Unassembled WGS sequence"/>
</dbReference>
<dbReference type="GO" id="GO:0005634">
    <property type="term" value="C:nucleus"/>
    <property type="evidence" value="ECO:0007669"/>
    <property type="project" value="UniProtKB-SubCell"/>
</dbReference>
<evidence type="ECO:0000256" key="4">
    <source>
        <dbReference type="ARBA" id="ARBA00022490"/>
    </source>
</evidence>
<keyword evidence="4" id="KW-0963">Cytoplasm</keyword>
<evidence type="ECO:0000256" key="2">
    <source>
        <dbReference type="ARBA" id="ARBA00004496"/>
    </source>
</evidence>